<dbReference type="Proteomes" id="UP000184052">
    <property type="component" value="Unassembled WGS sequence"/>
</dbReference>
<proteinExistence type="predicted"/>
<dbReference type="AlphaFoldDB" id="A0A1M6LGL6"/>
<evidence type="ECO:0000313" key="2">
    <source>
        <dbReference type="Proteomes" id="UP000184052"/>
    </source>
</evidence>
<accession>A0A1M6LGL6</accession>
<dbReference type="EMBL" id="FQZL01000032">
    <property type="protein sequence ID" value="SHJ70248.1"/>
    <property type="molecule type" value="Genomic_DNA"/>
</dbReference>
<dbReference type="STRING" id="1121476.SAMN02745751_03164"/>
<evidence type="ECO:0000313" key="1">
    <source>
        <dbReference type="EMBL" id="SHJ70248.1"/>
    </source>
</evidence>
<organism evidence="1 2">
    <name type="scientific">Dethiosulfatibacter aminovorans DSM 17477</name>
    <dbReference type="NCBI Taxonomy" id="1121476"/>
    <lineage>
        <taxon>Bacteria</taxon>
        <taxon>Bacillati</taxon>
        <taxon>Bacillota</taxon>
        <taxon>Tissierellia</taxon>
        <taxon>Dethiosulfatibacter</taxon>
    </lineage>
</organism>
<protein>
    <submittedName>
        <fullName evidence="1">Uncharacterized protein</fullName>
    </submittedName>
</protein>
<keyword evidence="2" id="KW-1185">Reference proteome</keyword>
<gene>
    <name evidence="1" type="ORF">SAMN02745751_03164</name>
</gene>
<name>A0A1M6LGL6_9FIRM</name>
<sequence length="125" mass="13922">MQSRNLSYEDISIITDKVAIELMRRLGLSNNLPPVIKESETSESNTSCKSIKIVGVKEFSKETNTPECEVRRLCKIGVITSNRAGHSAKGRIIMDLETAKEELYDFLSGKTKVPGPPKGNLRRID</sequence>
<dbReference type="RefSeq" id="WP_073050533.1">
    <property type="nucleotide sequence ID" value="NZ_FQZL01000032.1"/>
</dbReference>
<reference evidence="1 2" key="1">
    <citation type="submission" date="2016-11" db="EMBL/GenBank/DDBJ databases">
        <authorList>
            <person name="Jaros S."/>
            <person name="Januszkiewicz K."/>
            <person name="Wedrychowicz H."/>
        </authorList>
    </citation>
    <scope>NUCLEOTIDE SEQUENCE [LARGE SCALE GENOMIC DNA]</scope>
    <source>
        <strain evidence="1 2">DSM 17477</strain>
    </source>
</reference>